<dbReference type="AlphaFoldDB" id="A0AAV5T212"/>
<evidence type="ECO:0000313" key="4">
    <source>
        <dbReference type="Proteomes" id="UP001432027"/>
    </source>
</evidence>
<feature type="transmembrane region" description="Helical" evidence="2">
    <location>
        <begin position="40"/>
        <end position="60"/>
    </location>
</feature>
<feature type="region of interest" description="Disordered" evidence="1">
    <location>
        <begin position="68"/>
        <end position="101"/>
    </location>
</feature>
<name>A0AAV5T212_9BILA</name>
<dbReference type="Proteomes" id="UP001432027">
    <property type="component" value="Unassembled WGS sequence"/>
</dbReference>
<evidence type="ECO:0000256" key="1">
    <source>
        <dbReference type="SAM" id="MobiDB-lite"/>
    </source>
</evidence>
<sequence length="119" mass="13744">MLSTLCRIPPYRKPFGSPQIPGWTEEWQGDFWRSLGEICLWPSFIIVVVLMIVGLSKLLTDLYLSSMSNKDEKSEVAPKTQQSAEKSDYVDTFNNDNQEYDRDGIYDFEHTITFGPIKK</sequence>
<proteinExistence type="predicted"/>
<comment type="caution">
    <text evidence="3">The sequence shown here is derived from an EMBL/GenBank/DDBJ whole genome shotgun (WGS) entry which is preliminary data.</text>
</comment>
<evidence type="ECO:0000256" key="2">
    <source>
        <dbReference type="SAM" id="Phobius"/>
    </source>
</evidence>
<gene>
    <name evidence="3" type="ORF">PENTCL1PPCAC_11285</name>
</gene>
<keyword evidence="2" id="KW-1133">Transmembrane helix</keyword>
<evidence type="ECO:0000313" key="3">
    <source>
        <dbReference type="EMBL" id="GMS89110.1"/>
    </source>
</evidence>
<reference evidence="3" key="1">
    <citation type="submission" date="2023-10" db="EMBL/GenBank/DDBJ databases">
        <title>Genome assembly of Pristionchus species.</title>
        <authorList>
            <person name="Yoshida K."/>
            <person name="Sommer R.J."/>
        </authorList>
    </citation>
    <scope>NUCLEOTIDE SEQUENCE</scope>
    <source>
        <strain evidence="3">RS0144</strain>
    </source>
</reference>
<protein>
    <submittedName>
        <fullName evidence="3">Uncharacterized protein</fullName>
    </submittedName>
</protein>
<accession>A0AAV5T212</accession>
<organism evidence="3 4">
    <name type="scientific">Pristionchus entomophagus</name>
    <dbReference type="NCBI Taxonomy" id="358040"/>
    <lineage>
        <taxon>Eukaryota</taxon>
        <taxon>Metazoa</taxon>
        <taxon>Ecdysozoa</taxon>
        <taxon>Nematoda</taxon>
        <taxon>Chromadorea</taxon>
        <taxon>Rhabditida</taxon>
        <taxon>Rhabditina</taxon>
        <taxon>Diplogasteromorpha</taxon>
        <taxon>Diplogasteroidea</taxon>
        <taxon>Neodiplogasteridae</taxon>
        <taxon>Pristionchus</taxon>
    </lineage>
</organism>
<dbReference type="EMBL" id="BTSX01000003">
    <property type="protein sequence ID" value="GMS89110.1"/>
    <property type="molecule type" value="Genomic_DNA"/>
</dbReference>
<keyword evidence="2" id="KW-0472">Membrane</keyword>
<keyword evidence="4" id="KW-1185">Reference proteome</keyword>
<keyword evidence="2" id="KW-0812">Transmembrane</keyword>